<keyword evidence="3" id="KW-0521">NADP</keyword>
<dbReference type="SMART" id="SM01003">
    <property type="entry name" value="AlaDh_PNT_N"/>
    <property type="match status" value="1"/>
</dbReference>
<comment type="similarity">
    <text evidence="7">In the C-terminal section; belongs to the saccharopine dehydrogenase family.</text>
</comment>
<evidence type="ECO:0000256" key="7">
    <source>
        <dbReference type="ARBA" id="ARBA00025744"/>
    </source>
</evidence>
<dbReference type="Gene3D" id="1.10.1870.10">
    <property type="entry name" value="Domain 3, Saccharopine reductase"/>
    <property type="match status" value="1"/>
</dbReference>
<dbReference type="InterPro" id="IPR032095">
    <property type="entry name" value="Sacchrp_dh-like_C"/>
</dbReference>
<dbReference type="FunFam" id="3.40.50.720:FF:000072">
    <property type="entry name" value="Saccharopine dehydrogenase [NADP(+), L-glutamate-forming]"/>
    <property type="match status" value="1"/>
</dbReference>
<dbReference type="Gene3D" id="3.30.360.10">
    <property type="entry name" value="Dihydrodipicolinate Reductase, domain 2"/>
    <property type="match status" value="1"/>
</dbReference>
<evidence type="ECO:0000256" key="5">
    <source>
        <dbReference type="ARBA" id="ARBA00023154"/>
    </source>
</evidence>
<dbReference type="FunFam" id="3.30.360.10:FF:000008">
    <property type="entry name" value="Alpha-aminoadipic semialdehyde synthase, mitochondrial"/>
    <property type="match status" value="1"/>
</dbReference>
<dbReference type="FunFam" id="3.40.50.720:FF:000087">
    <property type="entry name" value="alpha-aminoadipic semialdehyde synthase, mitochondrial"/>
    <property type="match status" value="1"/>
</dbReference>
<comment type="pathway">
    <text evidence="2">Amino-acid degradation; L-lysine degradation via saccharopine pathway; glutaryl-CoA from L-lysine: step 2/6.</text>
</comment>
<evidence type="ECO:0000256" key="3">
    <source>
        <dbReference type="ARBA" id="ARBA00022857"/>
    </source>
</evidence>
<evidence type="ECO:0000256" key="2">
    <source>
        <dbReference type="ARBA" id="ARBA00004720"/>
    </source>
</evidence>
<dbReference type="InterPro" id="IPR007698">
    <property type="entry name" value="AlaDH/PNT_NAD(H)-bd"/>
</dbReference>
<keyword evidence="5" id="KW-0028">Amino-acid biosynthesis</keyword>
<dbReference type="SMART" id="SM01002">
    <property type="entry name" value="AlaDh_PNT_C"/>
    <property type="match status" value="1"/>
</dbReference>
<feature type="domain" description="Alanine dehydrogenase/pyridine nucleotide transhydrogenase NAD(H)-binding" evidence="8">
    <location>
        <begin position="196"/>
        <end position="377"/>
    </location>
</feature>
<evidence type="ECO:0000313" key="10">
    <source>
        <dbReference type="EMBL" id="CAG8626623.1"/>
    </source>
</evidence>
<dbReference type="SUPFAM" id="SSF55347">
    <property type="entry name" value="Glyceraldehyde-3-phosphate dehydrogenase-like, C-terminal domain"/>
    <property type="match status" value="1"/>
</dbReference>
<evidence type="ECO:0000259" key="8">
    <source>
        <dbReference type="SMART" id="SM01002"/>
    </source>
</evidence>
<gene>
    <name evidence="10" type="ORF">PBRASI_LOCUS9014</name>
</gene>
<dbReference type="EMBL" id="CAJVPI010001789">
    <property type="protein sequence ID" value="CAG8626623.1"/>
    <property type="molecule type" value="Genomic_DNA"/>
</dbReference>
<dbReference type="GO" id="GO:0019878">
    <property type="term" value="P:lysine biosynthetic process via aminoadipic acid"/>
    <property type="evidence" value="ECO:0007669"/>
    <property type="project" value="TreeGrafter"/>
</dbReference>
<dbReference type="SUPFAM" id="SSF52283">
    <property type="entry name" value="Formate/glycerate dehydrogenase catalytic domain-like"/>
    <property type="match status" value="1"/>
</dbReference>
<evidence type="ECO:0000259" key="9">
    <source>
        <dbReference type="SMART" id="SM01003"/>
    </source>
</evidence>
<dbReference type="PANTHER" id="PTHR11133">
    <property type="entry name" value="SACCHAROPINE DEHYDROGENASE"/>
    <property type="match status" value="1"/>
</dbReference>
<evidence type="ECO:0000256" key="1">
    <source>
        <dbReference type="ARBA" id="ARBA00004682"/>
    </source>
</evidence>
<dbReference type="Pfam" id="PF05222">
    <property type="entry name" value="AlaDh_PNT_N"/>
    <property type="match status" value="1"/>
</dbReference>
<reference evidence="10" key="1">
    <citation type="submission" date="2021-06" db="EMBL/GenBank/DDBJ databases">
        <authorList>
            <person name="Kallberg Y."/>
            <person name="Tangrot J."/>
            <person name="Rosling A."/>
        </authorList>
    </citation>
    <scope>NUCLEOTIDE SEQUENCE</scope>
    <source>
        <strain evidence="10">BR232B</strain>
    </source>
</reference>
<keyword evidence="4" id="KW-0560">Oxidoreductase</keyword>
<evidence type="ECO:0000256" key="4">
    <source>
        <dbReference type="ARBA" id="ARBA00023002"/>
    </source>
</evidence>
<dbReference type="Pfam" id="PF03435">
    <property type="entry name" value="Sacchrp_dh_NADP"/>
    <property type="match status" value="1"/>
</dbReference>
<dbReference type="SUPFAM" id="SSF51735">
    <property type="entry name" value="NAD(P)-binding Rossmann-fold domains"/>
    <property type="match status" value="1"/>
</dbReference>
<dbReference type="GO" id="GO:0004753">
    <property type="term" value="F:saccharopine dehydrogenase activity"/>
    <property type="evidence" value="ECO:0007669"/>
    <property type="project" value="TreeGrafter"/>
</dbReference>
<sequence length="928" mass="104045">MFRLIRLPLTSTRPRFSRSISTAPKIIAIRREDKSVWERRVALTPDAISDIIKQTGTTVYVQPSNNRIFNDEKYVEAGAIIQEDVSPADIIIGIKEVPTRNLIPNKTYVFFSHTTKGQPYNMAMLKDILDKRIRLIDYELMTNDDRKRLVLFGTHAGYAGMIDGLHGLGLRLLGLGYNTPFMHIGMSHTYDTLSSARSAVRAVGDTITKDGLPSEGAQDIFRELPHEYVEAKDLKSIVSGKYGRSRRLYACHVKLEDYLRRKDTDKFESKSDYYANPDKYISTFHTEISPYTTMLIHGSYWDARYPRLLTTEHLRSIQADSNNKHRLLSIADISCDIKGSLEFTSHSTTIDDPFYYVDSIAGEEHKDMARNGTQIMAVDILPTEIPLESSQHFSKAFYPFILELIQKHAITNPVLKRATIAEDGSLTPAYNHLYDKLQGIEQEKKVQQHNEKRKRVLVLGSGFVAKPLVDYLNKLEGVDITVASNTKLEASTLVKGLDGIEVAELDVRDIGRMKTLVDSCDVVVSFVPAPLHPSIAKICIEMKKHMVTASYISPAMRDLDEKAKEAGIAILNEIGLDPGIDHLSTMKVIDEVKSGGGEITSFISWCGGLPAPEYSNLPLSYKFSWSPCGVLTAALNDARFWMMGKVHNIPGSDLLKNHFPNVPIYNGFAFEGLANRDSLTYVDTYGLAPIENKRAMFRGTLRYKGFSDLMYSFVNIGLLDSSEMTRQIDNWTDFLDYLLFDKSNVNNPNNESRIDAIADKLKLSKDHEMLENVIDTLTWLSLFPTSSSSTQASSFPNVKTPIDAFCFLLQNKLAYNKGETDLVVLHHEFGVKNKQGLEEIRTSTLVEYGTPGGYTAMARTVGLPAAMAVEMILRDKIKECGVLSPTSPYIYKTILENLDSQGVRIIENTRIRGMASSLSWSGSGIWEC</sequence>
<dbReference type="InterPro" id="IPR005097">
    <property type="entry name" value="Sacchrp_dh_NADP-bd"/>
</dbReference>
<evidence type="ECO:0000313" key="11">
    <source>
        <dbReference type="Proteomes" id="UP000789739"/>
    </source>
</evidence>
<dbReference type="InterPro" id="IPR007886">
    <property type="entry name" value="AlaDH/PNT_N"/>
</dbReference>
<dbReference type="Pfam" id="PF16653">
    <property type="entry name" value="Sacchrp_dh_C"/>
    <property type="match status" value="1"/>
</dbReference>
<dbReference type="PANTHER" id="PTHR11133:SF22">
    <property type="entry name" value="ALPHA-AMINOADIPIC SEMIALDEHYDE SYNTHASE, MITOCHONDRIAL"/>
    <property type="match status" value="1"/>
</dbReference>
<dbReference type="AlphaFoldDB" id="A0A9N9D5A0"/>
<dbReference type="OrthoDB" id="10059875at2759"/>
<accession>A0A9N9D5A0</accession>
<name>A0A9N9D5A0_9GLOM</name>
<comment type="caution">
    <text evidence="10">The sequence shown here is derived from an EMBL/GenBank/DDBJ whole genome shotgun (WGS) entry which is preliminary data.</text>
</comment>
<dbReference type="Proteomes" id="UP000789739">
    <property type="component" value="Unassembled WGS sequence"/>
</dbReference>
<protein>
    <submittedName>
        <fullName evidence="10">8046_t:CDS:1</fullName>
    </submittedName>
</protein>
<dbReference type="GO" id="GO:0005737">
    <property type="term" value="C:cytoplasm"/>
    <property type="evidence" value="ECO:0007669"/>
    <property type="project" value="TreeGrafter"/>
</dbReference>
<proteinExistence type="inferred from homology"/>
<dbReference type="Gene3D" id="3.40.50.720">
    <property type="entry name" value="NAD(P)-binding Rossmann-like Domain"/>
    <property type="match status" value="3"/>
</dbReference>
<comment type="pathway">
    <text evidence="1">Amino-acid degradation; L-lysine degradation via saccharopine pathway; glutaryl-CoA from L-lysine: step 1/6.</text>
</comment>
<dbReference type="InterPro" id="IPR036291">
    <property type="entry name" value="NAD(P)-bd_dom_sf"/>
</dbReference>
<keyword evidence="5" id="KW-0457">Lysine biosynthesis</keyword>
<feature type="domain" description="Alanine dehydrogenase/pyridine nucleotide transhydrogenase N-terminal" evidence="9">
    <location>
        <begin position="28"/>
        <end position="159"/>
    </location>
</feature>
<keyword evidence="11" id="KW-1185">Reference proteome</keyword>
<evidence type="ECO:0000256" key="6">
    <source>
        <dbReference type="ARBA" id="ARBA00023268"/>
    </source>
</evidence>
<organism evidence="10 11">
    <name type="scientific">Paraglomus brasilianum</name>
    <dbReference type="NCBI Taxonomy" id="144538"/>
    <lineage>
        <taxon>Eukaryota</taxon>
        <taxon>Fungi</taxon>
        <taxon>Fungi incertae sedis</taxon>
        <taxon>Mucoromycota</taxon>
        <taxon>Glomeromycotina</taxon>
        <taxon>Glomeromycetes</taxon>
        <taxon>Paraglomerales</taxon>
        <taxon>Paraglomeraceae</taxon>
        <taxon>Paraglomus</taxon>
    </lineage>
</organism>
<keyword evidence="6" id="KW-0511">Multifunctional enzyme</keyword>
<dbReference type="CDD" id="cd12189">
    <property type="entry name" value="LKR_SDH_like"/>
    <property type="match status" value="1"/>
</dbReference>
<dbReference type="InterPro" id="IPR051168">
    <property type="entry name" value="AASS"/>
</dbReference>